<keyword evidence="1" id="KW-0472">Membrane</keyword>
<dbReference type="PROSITE" id="PS51257">
    <property type="entry name" value="PROKAR_LIPOPROTEIN"/>
    <property type="match status" value="1"/>
</dbReference>
<keyword evidence="1" id="KW-1133">Transmembrane helix</keyword>
<comment type="caution">
    <text evidence="2">The sequence shown here is derived from an EMBL/GenBank/DDBJ whole genome shotgun (WGS) entry which is preliminary data.</text>
</comment>
<reference evidence="3" key="1">
    <citation type="submission" date="2014-09" db="EMBL/GenBank/DDBJ databases">
        <authorList>
            <person name="Mudge J."/>
            <person name="Ramaraj T."/>
            <person name="Lindquist I.E."/>
            <person name="Bharti A.K."/>
            <person name="Sundararajan A."/>
            <person name="Cameron C.T."/>
            <person name="Woodward J.E."/>
            <person name="May G.D."/>
            <person name="Brubaker C."/>
            <person name="Broadhvest J."/>
            <person name="Wilkins T.A."/>
        </authorList>
    </citation>
    <scope>NUCLEOTIDE SEQUENCE</scope>
    <source>
        <strain evidence="3">cv. AKA8401</strain>
    </source>
</reference>
<evidence type="ECO:0000313" key="2">
    <source>
        <dbReference type="EMBL" id="KHG00864.1"/>
    </source>
</evidence>
<dbReference type="AlphaFoldDB" id="A0A0B0MN07"/>
<dbReference type="EMBL" id="JRRC01154438">
    <property type="protein sequence ID" value="KHG00864.1"/>
    <property type="molecule type" value="Genomic_DNA"/>
</dbReference>
<proteinExistence type="predicted"/>
<keyword evidence="3" id="KW-1185">Reference proteome</keyword>
<keyword evidence="1" id="KW-0812">Transmembrane</keyword>
<organism evidence="2 3">
    <name type="scientific">Gossypium arboreum</name>
    <name type="common">Tree cotton</name>
    <name type="synonym">Gossypium nanking</name>
    <dbReference type="NCBI Taxonomy" id="29729"/>
    <lineage>
        <taxon>Eukaryota</taxon>
        <taxon>Viridiplantae</taxon>
        <taxon>Streptophyta</taxon>
        <taxon>Embryophyta</taxon>
        <taxon>Tracheophyta</taxon>
        <taxon>Spermatophyta</taxon>
        <taxon>Magnoliopsida</taxon>
        <taxon>eudicotyledons</taxon>
        <taxon>Gunneridae</taxon>
        <taxon>Pentapetalae</taxon>
        <taxon>rosids</taxon>
        <taxon>malvids</taxon>
        <taxon>Malvales</taxon>
        <taxon>Malvaceae</taxon>
        <taxon>Malvoideae</taxon>
        <taxon>Gossypium</taxon>
    </lineage>
</organism>
<sequence>MRFDDNMAGIMLGSGSCFLFWWVRFILCLFHLVSNFQFPADYVLAD</sequence>
<evidence type="ECO:0000313" key="3">
    <source>
        <dbReference type="Proteomes" id="UP000032142"/>
    </source>
</evidence>
<name>A0A0B0MN07_GOSAR</name>
<protein>
    <submittedName>
        <fullName evidence="2">Uncharacterized protein</fullName>
    </submittedName>
</protein>
<dbReference type="Proteomes" id="UP000032142">
    <property type="component" value="Unassembled WGS sequence"/>
</dbReference>
<feature type="transmembrane region" description="Helical" evidence="1">
    <location>
        <begin position="12"/>
        <end position="33"/>
    </location>
</feature>
<accession>A0A0B0MN07</accession>
<evidence type="ECO:0000256" key="1">
    <source>
        <dbReference type="SAM" id="Phobius"/>
    </source>
</evidence>
<gene>
    <name evidence="2" type="ORF">F383_23288</name>
</gene>